<sequence>MSVNEPSSSTRRDVIKTALVGSATLAAPVAAATSDRASRNFRLYDPDKLPPSTGFSQVAEITRGKLLYIAGQVPRNAAGDLVGKGDFRAQLEQVFINLGIAAADAGASFADIVKLNYYCVASIEPTQQRAVVEVRDRYVNTQSPPVSTFVFVSRLVHPDWLVEIEAVAVLPS</sequence>
<dbReference type="Pfam" id="PF01042">
    <property type="entry name" value="Ribonuc_L-PSP"/>
    <property type="match status" value="1"/>
</dbReference>
<evidence type="ECO:0000313" key="3">
    <source>
        <dbReference type="Proteomes" id="UP000445000"/>
    </source>
</evidence>
<dbReference type="CDD" id="cd00448">
    <property type="entry name" value="YjgF_YER057c_UK114_family"/>
    <property type="match status" value="1"/>
</dbReference>
<dbReference type="EMBL" id="BLJN01000001">
    <property type="protein sequence ID" value="GFE78633.1"/>
    <property type="molecule type" value="Genomic_DNA"/>
</dbReference>
<dbReference type="GO" id="GO:0005829">
    <property type="term" value="C:cytosol"/>
    <property type="evidence" value="ECO:0007669"/>
    <property type="project" value="TreeGrafter"/>
</dbReference>
<organism evidence="2 3">
    <name type="scientific">Steroidobacter agaridevorans</name>
    <dbReference type="NCBI Taxonomy" id="2695856"/>
    <lineage>
        <taxon>Bacteria</taxon>
        <taxon>Pseudomonadati</taxon>
        <taxon>Pseudomonadota</taxon>
        <taxon>Gammaproteobacteria</taxon>
        <taxon>Steroidobacterales</taxon>
        <taxon>Steroidobacteraceae</taxon>
        <taxon>Steroidobacter</taxon>
    </lineage>
</organism>
<evidence type="ECO:0000256" key="1">
    <source>
        <dbReference type="ARBA" id="ARBA00010552"/>
    </source>
</evidence>
<dbReference type="RefSeq" id="WP_202626617.1">
    <property type="nucleotide sequence ID" value="NZ_BLJN01000001.1"/>
</dbReference>
<comment type="similarity">
    <text evidence="1">Belongs to the RutC family.</text>
</comment>
<dbReference type="PANTHER" id="PTHR11803">
    <property type="entry name" value="2-IMINOBUTANOATE/2-IMINOPROPANOATE DEAMINASE RIDA"/>
    <property type="match status" value="1"/>
</dbReference>
<dbReference type="InterPro" id="IPR006311">
    <property type="entry name" value="TAT_signal"/>
</dbReference>
<accession>A0A829Y6E7</accession>
<dbReference type="GO" id="GO:0019239">
    <property type="term" value="F:deaminase activity"/>
    <property type="evidence" value="ECO:0007669"/>
    <property type="project" value="TreeGrafter"/>
</dbReference>
<name>A0A829Y6E7_9GAMM</name>
<reference evidence="3" key="1">
    <citation type="submission" date="2020-01" db="EMBL/GenBank/DDBJ databases">
        <title>'Steroidobacter agaridevorans' sp. nov., agar-degrading bacteria isolated from rhizosphere soils.</title>
        <authorList>
            <person name="Ikenaga M."/>
            <person name="Kataoka M."/>
            <person name="Murouchi A."/>
            <person name="Katsuragi S."/>
            <person name="Sakai M."/>
        </authorList>
    </citation>
    <scope>NUCLEOTIDE SEQUENCE [LARGE SCALE GENOMIC DNA]</scope>
    <source>
        <strain evidence="3">YU21-B</strain>
    </source>
</reference>
<dbReference type="Gene3D" id="3.30.1330.40">
    <property type="entry name" value="RutC-like"/>
    <property type="match status" value="1"/>
</dbReference>
<dbReference type="SUPFAM" id="SSF55298">
    <property type="entry name" value="YjgF-like"/>
    <property type="match status" value="1"/>
</dbReference>
<dbReference type="AlphaFoldDB" id="A0A829Y6E7"/>
<proteinExistence type="inferred from homology"/>
<protein>
    <recommendedName>
        <fullName evidence="4">Enamine deaminase RidA</fullName>
    </recommendedName>
</protein>
<evidence type="ECO:0000313" key="2">
    <source>
        <dbReference type="EMBL" id="GFE78633.1"/>
    </source>
</evidence>
<keyword evidence="3" id="KW-1185">Reference proteome</keyword>
<dbReference type="PANTHER" id="PTHR11803:SF58">
    <property type="entry name" value="PROTEIN HMF1-RELATED"/>
    <property type="match status" value="1"/>
</dbReference>
<gene>
    <name evidence="2" type="ORF">GCM10011487_06330</name>
</gene>
<dbReference type="InterPro" id="IPR035959">
    <property type="entry name" value="RutC-like_sf"/>
</dbReference>
<dbReference type="PROSITE" id="PS51318">
    <property type="entry name" value="TAT"/>
    <property type="match status" value="1"/>
</dbReference>
<dbReference type="InterPro" id="IPR006175">
    <property type="entry name" value="YjgF/YER057c/UK114"/>
</dbReference>
<dbReference type="Proteomes" id="UP000445000">
    <property type="component" value="Unassembled WGS sequence"/>
</dbReference>
<evidence type="ECO:0008006" key="4">
    <source>
        <dbReference type="Google" id="ProtNLM"/>
    </source>
</evidence>
<comment type="caution">
    <text evidence="2">The sequence shown here is derived from an EMBL/GenBank/DDBJ whole genome shotgun (WGS) entry which is preliminary data.</text>
</comment>